<dbReference type="Gene3D" id="3.80.10.10">
    <property type="entry name" value="Ribonuclease Inhibitor"/>
    <property type="match status" value="1"/>
</dbReference>
<reference evidence="5 6" key="1">
    <citation type="journal article" date="2005" name="PLoS Biol.">
        <title>The genomes of Oryza sativa: a history of duplications.</title>
        <authorList>
            <person name="Yu J."/>
            <person name="Wang J."/>
            <person name="Lin W."/>
            <person name="Li S."/>
            <person name="Li H."/>
            <person name="Zhou J."/>
            <person name="Ni P."/>
            <person name="Dong W."/>
            <person name="Hu S."/>
            <person name="Zeng C."/>
            <person name="Zhang J."/>
            <person name="Zhang Y."/>
            <person name="Li R."/>
            <person name="Xu Z."/>
            <person name="Li S."/>
            <person name="Li X."/>
            <person name="Zheng H."/>
            <person name="Cong L."/>
            <person name="Lin L."/>
            <person name="Yin J."/>
            <person name="Geng J."/>
            <person name="Li G."/>
            <person name="Shi J."/>
            <person name="Liu J."/>
            <person name="Lv H."/>
            <person name="Li J."/>
            <person name="Wang J."/>
            <person name="Deng Y."/>
            <person name="Ran L."/>
            <person name="Shi X."/>
            <person name="Wang X."/>
            <person name="Wu Q."/>
            <person name="Li C."/>
            <person name="Ren X."/>
            <person name="Wang J."/>
            <person name="Wang X."/>
            <person name="Li D."/>
            <person name="Liu D."/>
            <person name="Zhang X."/>
            <person name="Ji Z."/>
            <person name="Zhao W."/>
            <person name="Sun Y."/>
            <person name="Zhang Z."/>
            <person name="Bao J."/>
            <person name="Han Y."/>
            <person name="Dong L."/>
            <person name="Ji J."/>
            <person name="Chen P."/>
            <person name="Wu S."/>
            <person name="Liu J."/>
            <person name="Xiao Y."/>
            <person name="Bu D."/>
            <person name="Tan J."/>
            <person name="Yang L."/>
            <person name="Ye C."/>
            <person name="Zhang J."/>
            <person name="Xu J."/>
            <person name="Zhou Y."/>
            <person name="Yu Y."/>
            <person name="Zhang B."/>
            <person name="Zhuang S."/>
            <person name="Wei H."/>
            <person name="Liu B."/>
            <person name="Lei M."/>
            <person name="Yu H."/>
            <person name="Li Y."/>
            <person name="Xu H."/>
            <person name="Wei S."/>
            <person name="He X."/>
            <person name="Fang L."/>
            <person name="Zhang Z."/>
            <person name="Zhang Y."/>
            <person name="Huang X."/>
            <person name="Su Z."/>
            <person name="Tong W."/>
            <person name="Li J."/>
            <person name="Tong Z."/>
            <person name="Li S."/>
            <person name="Ye J."/>
            <person name="Wang L."/>
            <person name="Fang L."/>
            <person name="Lei T."/>
            <person name="Chen C."/>
            <person name="Chen H."/>
            <person name="Xu Z."/>
            <person name="Li H."/>
            <person name="Huang H."/>
            <person name="Zhang F."/>
            <person name="Xu H."/>
            <person name="Li N."/>
            <person name="Zhao C."/>
            <person name="Li S."/>
            <person name="Dong L."/>
            <person name="Huang Y."/>
            <person name="Li L."/>
            <person name="Xi Y."/>
            <person name="Qi Q."/>
            <person name="Li W."/>
            <person name="Zhang B."/>
            <person name="Hu W."/>
            <person name="Zhang Y."/>
            <person name="Tian X."/>
            <person name="Jiao Y."/>
            <person name="Liang X."/>
            <person name="Jin J."/>
            <person name="Gao L."/>
            <person name="Zheng W."/>
            <person name="Hao B."/>
            <person name="Liu S."/>
            <person name="Wang W."/>
            <person name="Yuan L."/>
            <person name="Cao M."/>
            <person name="McDermott J."/>
            <person name="Samudrala R."/>
            <person name="Wang J."/>
            <person name="Wong G.K."/>
            <person name="Yang H."/>
        </authorList>
    </citation>
    <scope>NUCLEOTIDE SEQUENCE [LARGE SCALE GENOMIC DNA]</scope>
    <source>
        <strain evidence="6">cv. 93-11</strain>
    </source>
</reference>
<dbReference type="GO" id="GO:0042742">
    <property type="term" value="P:defense response to bacterium"/>
    <property type="evidence" value="ECO:0007669"/>
    <property type="project" value="UniProtKB-ARBA"/>
</dbReference>
<dbReference type="PANTHER" id="PTHR23155">
    <property type="entry name" value="DISEASE RESISTANCE PROTEIN RP"/>
    <property type="match status" value="1"/>
</dbReference>
<dbReference type="InterPro" id="IPR044974">
    <property type="entry name" value="Disease_R_plants"/>
</dbReference>
<dbReference type="GO" id="GO:0043531">
    <property type="term" value="F:ADP binding"/>
    <property type="evidence" value="ECO:0007669"/>
    <property type="project" value="InterPro"/>
</dbReference>
<dbReference type="EMBL" id="CM000133">
    <property type="protein sequence ID" value="EAZ06783.1"/>
    <property type="molecule type" value="Genomic_DNA"/>
</dbReference>
<protein>
    <submittedName>
        <fullName evidence="5">Uncharacterized protein</fullName>
    </submittedName>
</protein>
<dbReference type="STRING" id="39946.A2YUM2"/>
<dbReference type="GO" id="GO:0009626">
    <property type="term" value="P:plant-type hypersensitive response"/>
    <property type="evidence" value="ECO:0007669"/>
    <property type="project" value="UniProtKB-ARBA"/>
</dbReference>
<dbReference type="HOGENOM" id="CLU_000837_14_4_1"/>
<dbReference type="Proteomes" id="UP000007015">
    <property type="component" value="Chromosome 8"/>
</dbReference>
<dbReference type="OMA" id="RTIKCEA"/>
<dbReference type="Gramene" id="BGIOSGA028561-TA">
    <property type="protein sequence ID" value="BGIOSGA028561-PA"/>
    <property type="gene ID" value="BGIOSGA028561"/>
</dbReference>
<dbReference type="InterPro" id="IPR042197">
    <property type="entry name" value="Apaf_helical"/>
</dbReference>
<dbReference type="Pfam" id="PF23559">
    <property type="entry name" value="WHD_DRP"/>
    <property type="match status" value="1"/>
</dbReference>
<gene>
    <name evidence="5" type="ORF">OsI_29029</name>
</gene>
<feature type="domain" description="Disease resistance R13L4/SHOC-2-like LRR" evidence="4">
    <location>
        <begin position="218"/>
        <end position="587"/>
    </location>
</feature>
<name>A2YUM2_ORYSI</name>
<proteinExistence type="predicted"/>
<dbReference type="FunFam" id="1.10.10.10:FF:000322">
    <property type="entry name" value="Probable disease resistance protein At1g63360"/>
    <property type="match status" value="1"/>
</dbReference>
<organism evidence="5 6">
    <name type="scientific">Oryza sativa subsp. indica</name>
    <name type="common">Rice</name>
    <dbReference type="NCBI Taxonomy" id="39946"/>
    <lineage>
        <taxon>Eukaryota</taxon>
        <taxon>Viridiplantae</taxon>
        <taxon>Streptophyta</taxon>
        <taxon>Embryophyta</taxon>
        <taxon>Tracheophyta</taxon>
        <taxon>Spermatophyta</taxon>
        <taxon>Magnoliopsida</taxon>
        <taxon>Liliopsida</taxon>
        <taxon>Poales</taxon>
        <taxon>Poaceae</taxon>
        <taxon>BOP clade</taxon>
        <taxon>Oryzoideae</taxon>
        <taxon>Oryzeae</taxon>
        <taxon>Oryzinae</taxon>
        <taxon>Oryza</taxon>
        <taxon>Oryza sativa</taxon>
    </lineage>
</organism>
<dbReference type="Gene3D" id="1.10.8.430">
    <property type="entry name" value="Helical domain of apoptotic protease-activating factors"/>
    <property type="match status" value="1"/>
</dbReference>
<dbReference type="InterPro" id="IPR055414">
    <property type="entry name" value="LRR_R13L4/SHOC2-like"/>
</dbReference>
<evidence type="ECO:0000313" key="5">
    <source>
        <dbReference type="EMBL" id="EAZ06783.1"/>
    </source>
</evidence>
<evidence type="ECO:0000256" key="2">
    <source>
        <dbReference type="ARBA" id="ARBA00022821"/>
    </source>
</evidence>
<evidence type="ECO:0000259" key="3">
    <source>
        <dbReference type="Pfam" id="PF23559"/>
    </source>
</evidence>
<dbReference type="GO" id="GO:0002758">
    <property type="term" value="P:innate immune response-activating signaling pathway"/>
    <property type="evidence" value="ECO:0007669"/>
    <property type="project" value="UniProtKB-ARBA"/>
</dbReference>
<sequence length="600" mass="68123">MAHSRQLFHRRLFSTGEICPSHLEEVSDQILNKCGGLPLAIIAISSLLANKERTKDQWDHVKNSIGCALERNPSIDGMISILSLSYFDLPHHIKTCLLYLSIFPEDYIIKKNDLIRRWIAEGFIHKEGNYTLCELGEICFNELVNRSLVQPDKIKHDSWRVHDAILDFIISQSIKDNFVTLVGSSYLNVGPQNKVRRLSFQAGTQGNSILPKRLMLPQARSLHVFGHIKEFPSLVAFRHLRVLCFRDCHWLKSHHLANISKLFQLRYLNLKNTYLNELPEEIGCLQFLETLNVKGIPMVPLPPCIAQLGNLVHLFVDPWIRLPDGIVNMQSMETLKKVNLSRGSSKIVKELGQLKNLRELMLDMGNDHMPIDACKEQMKAIASCLLQLGTHNLRHLHIETSTKFDNRFLPDPWCPAPLKLRKLHIQDSPMPRIPSWMGSLIHLEHLSLVVKGLEHEDLCLLGCLPSLLHLSLSRHYRSGQEALYKDKLVICGYHGFPCLKRFYISGQNPMFSMGSMPKLELLSIELNASKIEILTNGGFDIGIGNLPCLTAIKCIIYYNGKCVHEEVEVAKAALERAVSTHPNHPSLELRLPVSFSSKIT</sequence>
<dbReference type="PANTHER" id="PTHR23155:SF1107">
    <property type="entry name" value="OS08G0373000 PROTEIN"/>
    <property type="match status" value="1"/>
</dbReference>
<keyword evidence="1" id="KW-0677">Repeat</keyword>
<keyword evidence="2" id="KW-0611">Plant defense</keyword>
<dbReference type="Pfam" id="PF23598">
    <property type="entry name" value="LRR_14"/>
    <property type="match status" value="1"/>
</dbReference>
<evidence type="ECO:0000259" key="4">
    <source>
        <dbReference type="Pfam" id="PF23598"/>
    </source>
</evidence>
<keyword evidence="6" id="KW-1185">Reference proteome</keyword>
<dbReference type="InterPro" id="IPR058922">
    <property type="entry name" value="WHD_DRP"/>
</dbReference>
<feature type="domain" description="Disease resistance protein winged helix" evidence="3">
    <location>
        <begin position="102"/>
        <end position="169"/>
    </location>
</feature>
<dbReference type="InterPro" id="IPR027417">
    <property type="entry name" value="P-loop_NTPase"/>
</dbReference>
<dbReference type="InterPro" id="IPR032675">
    <property type="entry name" value="LRR_dom_sf"/>
</dbReference>
<accession>A2YUM2</accession>
<dbReference type="Gene3D" id="1.10.10.10">
    <property type="entry name" value="Winged helix-like DNA-binding domain superfamily/Winged helix DNA-binding domain"/>
    <property type="match status" value="1"/>
</dbReference>
<dbReference type="SUPFAM" id="SSF52540">
    <property type="entry name" value="P-loop containing nucleoside triphosphate hydrolases"/>
    <property type="match status" value="1"/>
</dbReference>
<dbReference type="SUPFAM" id="SSF52047">
    <property type="entry name" value="RNI-like"/>
    <property type="match status" value="1"/>
</dbReference>
<evidence type="ECO:0000313" key="6">
    <source>
        <dbReference type="Proteomes" id="UP000007015"/>
    </source>
</evidence>
<dbReference type="InterPro" id="IPR036388">
    <property type="entry name" value="WH-like_DNA-bd_sf"/>
</dbReference>
<dbReference type="AlphaFoldDB" id="A2YUM2"/>
<evidence type="ECO:0000256" key="1">
    <source>
        <dbReference type="ARBA" id="ARBA00022737"/>
    </source>
</evidence>